<evidence type="ECO:0000256" key="1">
    <source>
        <dbReference type="SAM" id="SignalP"/>
    </source>
</evidence>
<protein>
    <recommendedName>
        <fullName evidence="4">Lipoprotein</fullName>
    </recommendedName>
</protein>
<feature type="signal peptide" evidence="1">
    <location>
        <begin position="1"/>
        <end position="28"/>
    </location>
</feature>
<reference evidence="2 3" key="1">
    <citation type="submission" date="2018-03" db="EMBL/GenBank/DDBJ databases">
        <title>The draft genome of Sphingosinicella sp. GL-C-18.</title>
        <authorList>
            <person name="Liu L."/>
            <person name="Li L."/>
            <person name="Liang L."/>
            <person name="Zhang X."/>
            <person name="Wang T."/>
        </authorList>
    </citation>
    <scope>NUCLEOTIDE SEQUENCE [LARGE SCALE GENOMIC DNA]</scope>
    <source>
        <strain evidence="2 3">GL-C-18</strain>
    </source>
</reference>
<accession>A0A2P7QS78</accession>
<dbReference type="InterPro" id="IPR045500">
    <property type="entry name" value="DUF6491"/>
</dbReference>
<name>A0A2P7QS78_9SPHN</name>
<sequence length="144" mass="15295">MTMRRAFGKIAVGVLGIAVGAAGVAACAGSTDADAGTSGSSARRQCFLPRQVNGFHAADDETVYVTLGARRVFRLDIVGTCPDVDWSQRIGIRSRGGGSWICGGLDAELIVPSPTGVQRCPVTNVRQLSEQEVAAYRESRRRKK</sequence>
<evidence type="ECO:0000313" key="2">
    <source>
        <dbReference type="EMBL" id="PSJ40828.1"/>
    </source>
</evidence>
<dbReference type="AlphaFoldDB" id="A0A2P7QS78"/>
<keyword evidence="1" id="KW-0732">Signal</keyword>
<proteinExistence type="predicted"/>
<comment type="caution">
    <text evidence="2">The sequence shown here is derived from an EMBL/GenBank/DDBJ whole genome shotgun (WGS) entry which is preliminary data.</text>
</comment>
<dbReference type="EMBL" id="PXYI01000003">
    <property type="protein sequence ID" value="PSJ40828.1"/>
    <property type="molecule type" value="Genomic_DNA"/>
</dbReference>
<keyword evidence="3" id="KW-1185">Reference proteome</keyword>
<gene>
    <name evidence="2" type="ORF">C7I55_11105</name>
</gene>
<dbReference type="Proteomes" id="UP000241167">
    <property type="component" value="Unassembled WGS sequence"/>
</dbReference>
<organism evidence="2 3">
    <name type="scientific">Allosphingosinicella deserti</name>
    <dbReference type="NCBI Taxonomy" id="2116704"/>
    <lineage>
        <taxon>Bacteria</taxon>
        <taxon>Pseudomonadati</taxon>
        <taxon>Pseudomonadota</taxon>
        <taxon>Alphaproteobacteria</taxon>
        <taxon>Sphingomonadales</taxon>
        <taxon>Sphingomonadaceae</taxon>
        <taxon>Allosphingosinicella</taxon>
    </lineage>
</organism>
<feature type="chain" id="PRO_5015140508" description="Lipoprotein" evidence="1">
    <location>
        <begin position="29"/>
        <end position="144"/>
    </location>
</feature>
<evidence type="ECO:0008006" key="4">
    <source>
        <dbReference type="Google" id="ProtNLM"/>
    </source>
</evidence>
<dbReference type="Pfam" id="PF20101">
    <property type="entry name" value="DUF6491"/>
    <property type="match status" value="1"/>
</dbReference>
<dbReference type="PROSITE" id="PS51257">
    <property type="entry name" value="PROKAR_LIPOPROTEIN"/>
    <property type="match status" value="1"/>
</dbReference>
<evidence type="ECO:0000313" key="3">
    <source>
        <dbReference type="Proteomes" id="UP000241167"/>
    </source>
</evidence>